<evidence type="ECO:0000313" key="6">
    <source>
        <dbReference type="EMBL" id="PLW37825.1"/>
    </source>
</evidence>
<evidence type="ECO:0000256" key="4">
    <source>
        <dbReference type="ARBA" id="ARBA00023128"/>
    </source>
</evidence>
<dbReference type="PANTHER" id="PTHR13126">
    <property type="entry name" value="CHAPERONE ATP11"/>
    <property type="match status" value="1"/>
</dbReference>
<dbReference type="EMBL" id="PGCJ01000216">
    <property type="protein sequence ID" value="PLW37825.1"/>
    <property type="molecule type" value="Genomic_DNA"/>
</dbReference>
<dbReference type="PANTHER" id="PTHR13126:SF0">
    <property type="entry name" value="ATP SYNTHASE MITOCHONDRIAL F1 COMPLEX ASSEMBLY FACTOR 1"/>
    <property type="match status" value="1"/>
</dbReference>
<dbReference type="OrthoDB" id="16535at2759"/>
<keyword evidence="4" id="KW-0496">Mitochondrion</keyword>
<evidence type="ECO:0000256" key="2">
    <source>
        <dbReference type="ARBA" id="ARBA00009116"/>
    </source>
</evidence>
<dbReference type="GO" id="GO:0005739">
    <property type="term" value="C:mitochondrion"/>
    <property type="evidence" value="ECO:0007669"/>
    <property type="project" value="UniProtKB-SubCell"/>
</dbReference>
<comment type="subcellular location">
    <subcellularLocation>
        <location evidence="1">Mitochondrion</location>
    </subcellularLocation>
</comment>
<feature type="region of interest" description="Disordered" evidence="5">
    <location>
        <begin position="259"/>
        <end position="281"/>
    </location>
</feature>
<dbReference type="Proteomes" id="UP000235388">
    <property type="component" value="Unassembled WGS sequence"/>
</dbReference>
<dbReference type="GO" id="GO:0033615">
    <property type="term" value="P:mitochondrial proton-transporting ATP synthase complex assembly"/>
    <property type="evidence" value="ECO:0007669"/>
    <property type="project" value="TreeGrafter"/>
</dbReference>
<sequence>QCLVSSSSPTHLSSDHPDKDQDNDPGIKDWLKLLPLQPPLPTNLASNITKLWTTYHLSPSNASRLGAVIPTGTHQDMLASVRTCPSFVIPISKSSQPKEPTPATIPFEMQYLQCDFVKQPACDLRLSNFLNQATTGSPTIPAMIVMYTPLAEYKLRQLFAQPKLILTHYTDLANSHGLVVLRPSSTRPPQKEHLESPLASSADPLHHPLHQHADKLSVHLHVRESMYAQVLSLDKAAPLDDDNNNSKESKEIMDRKLAIEGRSMTSQSSSYSSCSPRNQLQ</sequence>
<dbReference type="Pfam" id="PF06644">
    <property type="entry name" value="ATP11"/>
    <property type="match status" value="1"/>
</dbReference>
<feature type="non-terminal residue" evidence="6">
    <location>
        <position position="1"/>
    </location>
</feature>
<evidence type="ECO:0000256" key="1">
    <source>
        <dbReference type="ARBA" id="ARBA00004173"/>
    </source>
</evidence>
<dbReference type="STRING" id="200324.A0A2N5UJB1"/>
<name>A0A2N5UJB1_9BASI</name>
<feature type="region of interest" description="Disordered" evidence="5">
    <location>
        <begin position="1"/>
        <end position="27"/>
    </location>
</feature>
<feature type="compositionally biased region" description="Low complexity" evidence="5">
    <location>
        <begin position="1"/>
        <end position="12"/>
    </location>
</feature>
<reference evidence="6 7" key="1">
    <citation type="submission" date="2017-11" db="EMBL/GenBank/DDBJ databases">
        <title>De novo assembly and phasing of dikaryotic genomes from two isolates of Puccinia coronata f. sp. avenae, the causal agent of oat crown rust.</title>
        <authorList>
            <person name="Miller M.E."/>
            <person name="Zhang Y."/>
            <person name="Omidvar V."/>
            <person name="Sperschneider J."/>
            <person name="Schwessinger B."/>
            <person name="Raley C."/>
            <person name="Palmer J.M."/>
            <person name="Garnica D."/>
            <person name="Upadhyaya N."/>
            <person name="Rathjen J."/>
            <person name="Taylor J.M."/>
            <person name="Park R.F."/>
            <person name="Dodds P.N."/>
            <person name="Hirsch C.D."/>
            <person name="Kianian S.F."/>
            <person name="Figueroa M."/>
        </authorList>
    </citation>
    <scope>NUCLEOTIDE SEQUENCE [LARGE SCALE GENOMIC DNA]</scope>
    <source>
        <strain evidence="6">12NC29</strain>
    </source>
</reference>
<comment type="caution">
    <text evidence="6">The sequence shown here is derived from an EMBL/GenBank/DDBJ whole genome shotgun (WGS) entry which is preliminary data.</text>
</comment>
<feature type="compositionally biased region" description="Low complexity" evidence="5">
    <location>
        <begin position="263"/>
        <end position="275"/>
    </location>
</feature>
<comment type="similarity">
    <text evidence="2">Belongs to the ATP11 family.</text>
</comment>
<accession>A0A2N5UJB1</accession>
<keyword evidence="7" id="KW-1185">Reference proteome</keyword>
<evidence type="ECO:0000313" key="7">
    <source>
        <dbReference type="Proteomes" id="UP000235388"/>
    </source>
</evidence>
<gene>
    <name evidence="6" type="ORF">PCANC_21672</name>
</gene>
<protein>
    <submittedName>
        <fullName evidence="6">Uncharacterized protein</fullName>
    </submittedName>
</protein>
<evidence type="ECO:0000256" key="3">
    <source>
        <dbReference type="ARBA" id="ARBA00022946"/>
    </source>
</evidence>
<feature type="region of interest" description="Disordered" evidence="5">
    <location>
        <begin position="183"/>
        <end position="207"/>
    </location>
</feature>
<dbReference type="AlphaFoldDB" id="A0A2N5UJB1"/>
<organism evidence="6 7">
    <name type="scientific">Puccinia coronata f. sp. avenae</name>
    <dbReference type="NCBI Taxonomy" id="200324"/>
    <lineage>
        <taxon>Eukaryota</taxon>
        <taxon>Fungi</taxon>
        <taxon>Dikarya</taxon>
        <taxon>Basidiomycota</taxon>
        <taxon>Pucciniomycotina</taxon>
        <taxon>Pucciniomycetes</taxon>
        <taxon>Pucciniales</taxon>
        <taxon>Pucciniaceae</taxon>
        <taxon>Puccinia</taxon>
    </lineage>
</organism>
<feature type="compositionally biased region" description="Basic and acidic residues" evidence="5">
    <location>
        <begin position="13"/>
        <end position="27"/>
    </location>
</feature>
<dbReference type="InterPro" id="IPR010591">
    <property type="entry name" value="ATP11"/>
</dbReference>
<keyword evidence="3" id="KW-0809">Transit peptide</keyword>
<evidence type="ECO:0000256" key="5">
    <source>
        <dbReference type="SAM" id="MobiDB-lite"/>
    </source>
</evidence>
<proteinExistence type="inferred from homology"/>